<proteinExistence type="predicted"/>
<dbReference type="AlphaFoldDB" id="A0A7W7KE96"/>
<comment type="caution">
    <text evidence="2">The sequence shown here is derived from an EMBL/GenBank/DDBJ whole genome shotgun (WGS) entry which is preliminary data.</text>
</comment>
<dbReference type="RefSeq" id="WP_184585517.1">
    <property type="nucleotide sequence ID" value="NZ_JACHLI010000001.1"/>
</dbReference>
<sequence>MTRHEAVQKAKELAVQTGKPHRVSQMGGEWSVVTPEEEVWRPEDRAKIANTPSVVPALDLHRNQIPDSKPVPTKYAVLEAHAESGDVQAQLALGEHLVATGQAQRAIRWLREAAGLGEQRAFLLLGKAYTDPALNDIPEALKWLDRAHALGSSEASSYAQHLRRQYNL</sequence>
<feature type="region of interest" description="Disordered" evidence="1">
    <location>
        <begin position="1"/>
        <end position="30"/>
    </location>
</feature>
<gene>
    <name evidence="2" type="ORF">HNP46_000053</name>
</gene>
<reference evidence="2 3" key="1">
    <citation type="submission" date="2020-08" db="EMBL/GenBank/DDBJ databases">
        <title>Functional genomics of gut bacteria from endangered species of beetles.</title>
        <authorList>
            <person name="Carlos-Shanley C."/>
        </authorList>
    </citation>
    <scope>NUCLEOTIDE SEQUENCE [LARGE SCALE GENOMIC DNA]</scope>
    <source>
        <strain evidence="2 3">S00179</strain>
    </source>
</reference>
<evidence type="ECO:0000313" key="2">
    <source>
        <dbReference type="EMBL" id="MBB4861242.1"/>
    </source>
</evidence>
<accession>A0A7W7KE96</accession>
<name>A0A7W7KE96_PSENT</name>
<dbReference type="EMBL" id="JACHLI010000001">
    <property type="protein sequence ID" value="MBB4861242.1"/>
    <property type="molecule type" value="Genomic_DNA"/>
</dbReference>
<evidence type="ECO:0000313" key="3">
    <source>
        <dbReference type="Proteomes" id="UP000566995"/>
    </source>
</evidence>
<dbReference type="SUPFAM" id="SSF81901">
    <property type="entry name" value="HCP-like"/>
    <property type="match status" value="1"/>
</dbReference>
<evidence type="ECO:0000256" key="1">
    <source>
        <dbReference type="SAM" id="MobiDB-lite"/>
    </source>
</evidence>
<organism evidence="2 3">
    <name type="scientific">Pseudomonas nitroreducens</name>
    <dbReference type="NCBI Taxonomy" id="46680"/>
    <lineage>
        <taxon>Bacteria</taxon>
        <taxon>Pseudomonadati</taxon>
        <taxon>Pseudomonadota</taxon>
        <taxon>Gammaproteobacteria</taxon>
        <taxon>Pseudomonadales</taxon>
        <taxon>Pseudomonadaceae</taxon>
        <taxon>Pseudomonas</taxon>
    </lineage>
</organism>
<feature type="compositionally biased region" description="Basic and acidic residues" evidence="1">
    <location>
        <begin position="1"/>
        <end position="12"/>
    </location>
</feature>
<protein>
    <submittedName>
        <fullName evidence="2">Tetratricopeptide (TPR) repeat protein</fullName>
    </submittedName>
</protein>
<dbReference type="Proteomes" id="UP000566995">
    <property type="component" value="Unassembled WGS sequence"/>
</dbReference>
<dbReference type="Gene3D" id="1.25.40.10">
    <property type="entry name" value="Tetratricopeptide repeat domain"/>
    <property type="match status" value="1"/>
</dbReference>
<dbReference type="InterPro" id="IPR011990">
    <property type="entry name" value="TPR-like_helical_dom_sf"/>
</dbReference>